<dbReference type="EMBL" id="JACNYL010000003">
    <property type="protein sequence ID" value="MBD1422873.1"/>
    <property type="molecule type" value="Genomic_DNA"/>
</dbReference>
<dbReference type="InterPro" id="IPR028098">
    <property type="entry name" value="Glyco_trans_4-like_N"/>
</dbReference>
<keyword evidence="4" id="KW-1185">Reference proteome</keyword>
<evidence type="ECO:0000313" key="3">
    <source>
        <dbReference type="EMBL" id="MBD1422873.1"/>
    </source>
</evidence>
<sequence length="371" mass="42199">MEKYRNDTAKKRFLRIAQIAPLYESLPPKLYGGTERIVHYLTEELVRQGHDVTLFASGDSITEAKLIACVDEGLRLKQNCIDPLTYHIIQMQKLSTQVHEFDILHFHTDYLHFPFSNMLEIPSVTTLHGRLDIPELQDIYHTFPYQNLISISENQRLPIPQGNFVKTVYHGLPENLHQQGDGKGDYLAFLGRISPEKGIERAVEIALATNTKLKIAAKIDKTDSTYYEKYVKSLLDHPLIEYIGEINEQQKTEFLGKAKGLLFPINWPEPFGLVMIEAMACGTPVIAFHNGSVPEIMENNVTGFVVNSVKEAVDAVSRLAYLSRKKIRGVFEQRFTAARMAENYVDVYHFLLNNTLKNVPRSTIPILNKPA</sequence>
<dbReference type="CDD" id="cd03802">
    <property type="entry name" value="GT4_AviGT4-like"/>
    <property type="match status" value="1"/>
</dbReference>
<name>A0ABR7XUZ9_9SPHI</name>
<comment type="caution">
    <text evidence="3">The sequence shown here is derived from an EMBL/GenBank/DDBJ whole genome shotgun (WGS) entry which is preliminary data.</text>
</comment>
<feature type="domain" description="Glycosyltransferase subfamily 4-like N-terminal" evidence="2">
    <location>
        <begin position="31"/>
        <end position="139"/>
    </location>
</feature>
<dbReference type="SUPFAM" id="SSF53756">
    <property type="entry name" value="UDP-Glycosyltransferase/glycogen phosphorylase"/>
    <property type="match status" value="1"/>
</dbReference>
<dbReference type="PANTHER" id="PTHR12526">
    <property type="entry name" value="GLYCOSYLTRANSFERASE"/>
    <property type="match status" value="1"/>
</dbReference>
<accession>A0ABR7XUZ9</accession>
<protein>
    <submittedName>
        <fullName evidence="3">Glycosyltransferase family 4 protein</fullName>
    </submittedName>
</protein>
<feature type="domain" description="Glycosyl transferase family 1" evidence="1">
    <location>
        <begin position="182"/>
        <end position="319"/>
    </location>
</feature>
<organism evidence="3 4">
    <name type="scientific">Sphingobacterium chuzhouense</name>
    <dbReference type="NCBI Taxonomy" id="1742264"/>
    <lineage>
        <taxon>Bacteria</taxon>
        <taxon>Pseudomonadati</taxon>
        <taxon>Bacteroidota</taxon>
        <taxon>Sphingobacteriia</taxon>
        <taxon>Sphingobacteriales</taxon>
        <taxon>Sphingobacteriaceae</taxon>
        <taxon>Sphingobacterium</taxon>
    </lineage>
</organism>
<dbReference type="RefSeq" id="WP_190314557.1">
    <property type="nucleotide sequence ID" value="NZ_JACNYL010000003.1"/>
</dbReference>
<evidence type="ECO:0000259" key="1">
    <source>
        <dbReference type="Pfam" id="PF00534"/>
    </source>
</evidence>
<gene>
    <name evidence="3" type="ORF">H8B21_14950</name>
</gene>
<dbReference type="PANTHER" id="PTHR12526:SF595">
    <property type="entry name" value="BLL5217 PROTEIN"/>
    <property type="match status" value="1"/>
</dbReference>
<proteinExistence type="predicted"/>
<evidence type="ECO:0000313" key="4">
    <source>
        <dbReference type="Proteomes" id="UP000651112"/>
    </source>
</evidence>
<reference evidence="3 4" key="1">
    <citation type="submission" date="2020-08" db="EMBL/GenBank/DDBJ databases">
        <title>Sphingobacterium sp. DN00404 isolated from aquaculture water.</title>
        <authorList>
            <person name="Zhang M."/>
        </authorList>
    </citation>
    <scope>NUCLEOTIDE SEQUENCE [LARGE SCALE GENOMIC DNA]</scope>
    <source>
        <strain evidence="3 4">KCTC 42746</strain>
    </source>
</reference>
<dbReference type="Pfam" id="PF13439">
    <property type="entry name" value="Glyco_transf_4"/>
    <property type="match status" value="1"/>
</dbReference>
<dbReference type="Proteomes" id="UP000651112">
    <property type="component" value="Unassembled WGS sequence"/>
</dbReference>
<dbReference type="InterPro" id="IPR001296">
    <property type="entry name" value="Glyco_trans_1"/>
</dbReference>
<evidence type="ECO:0000259" key="2">
    <source>
        <dbReference type="Pfam" id="PF13439"/>
    </source>
</evidence>
<dbReference type="Gene3D" id="3.40.50.2000">
    <property type="entry name" value="Glycogen Phosphorylase B"/>
    <property type="match status" value="2"/>
</dbReference>
<dbReference type="Pfam" id="PF00534">
    <property type="entry name" value="Glycos_transf_1"/>
    <property type="match status" value="1"/>
</dbReference>